<dbReference type="InterPro" id="IPR012677">
    <property type="entry name" value="Nucleotide-bd_a/b_plait_sf"/>
</dbReference>
<dbReference type="GO" id="GO:0003723">
    <property type="term" value="F:RNA binding"/>
    <property type="evidence" value="ECO:0007669"/>
    <property type="project" value="UniProtKB-UniRule"/>
</dbReference>
<dbReference type="InterPro" id="IPR032675">
    <property type="entry name" value="LRR_dom_sf"/>
</dbReference>
<comment type="caution">
    <text evidence="3">The sequence shown here is derived from an EMBL/GenBank/DDBJ whole genome shotgun (WGS) entry which is preliminary data.</text>
</comment>
<dbReference type="PANTHER" id="PTHR13318">
    <property type="entry name" value="PARTNER OF PAIRED, ISOFORM B-RELATED"/>
    <property type="match status" value="1"/>
</dbReference>
<organism evidence="3 4">
    <name type="scientific">Mytilus edulis</name>
    <name type="common">Blue mussel</name>
    <dbReference type="NCBI Taxonomy" id="6550"/>
    <lineage>
        <taxon>Eukaryota</taxon>
        <taxon>Metazoa</taxon>
        <taxon>Spiralia</taxon>
        <taxon>Lophotrochozoa</taxon>
        <taxon>Mollusca</taxon>
        <taxon>Bivalvia</taxon>
        <taxon>Autobranchia</taxon>
        <taxon>Pteriomorphia</taxon>
        <taxon>Mytilida</taxon>
        <taxon>Mytiloidea</taxon>
        <taxon>Mytilidae</taxon>
        <taxon>Mytilinae</taxon>
        <taxon>Mytilus</taxon>
    </lineage>
</organism>
<evidence type="ECO:0000259" key="2">
    <source>
        <dbReference type="PROSITE" id="PS50102"/>
    </source>
</evidence>
<dbReference type="InterPro" id="IPR035979">
    <property type="entry name" value="RBD_domain_sf"/>
</dbReference>
<dbReference type="InterPro" id="IPR000504">
    <property type="entry name" value="RRM_dom"/>
</dbReference>
<dbReference type="GO" id="GO:0031146">
    <property type="term" value="P:SCF-dependent proteasomal ubiquitin-dependent protein catabolic process"/>
    <property type="evidence" value="ECO:0007669"/>
    <property type="project" value="TreeGrafter"/>
</dbReference>
<dbReference type="Pfam" id="PF25372">
    <property type="entry name" value="DUF7885"/>
    <property type="match status" value="1"/>
</dbReference>
<dbReference type="EMBL" id="CAJPWZ010001999">
    <property type="protein sequence ID" value="CAG2228583.1"/>
    <property type="molecule type" value="Genomic_DNA"/>
</dbReference>
<dbReference type="GO" id="GO:0019005">
    <property type="term" value="C:SCF ubiquitin ligase complex"/>
    <property type="evidence" value="ECO:0007669"/>
    <property type="project" value="TreeGrafter"/>
</dbReference>
<dbReference type="SUPFAM" id="SSF54928">
    <property type="entry name" value="RNA-binding domain, RBD"/>
    <property type="match status" value="1"/>
</dbReference>
<proteinExistence type="predicted"/>
<feature type="domain" description="RRM" evidence="2">
    <location>
        <begin position="22"/>
        <end position="101"/>
    </location>
</feature>
<dbReference type="Gene3D" id="3.80.10.10">
    <property type="entry name" value="Ribonuclease Inhibitor"/>
    <property type="match status" value="3"/>
</dbReference>
<protein>
    <submittedName>
        <fullName evidence="3">FBXL2_20</fullName>
    </submittedName>
</protein>
<dbReference type="SMART" id="SM00360">
    <property type="entry name" value="RRM"/>
    <property type="match status" value="1"/>
</dbReference>
<evidence type="ECO:0000256" key="1">
    <source>
        <dbReference type="PROSITE-ProRule" id="PRU00176"/>
    </source>
</evidence>
<reference evidence="3" key="1">
    <citation type="submission" date="2021-03" db="EMBL/GenBank/DDBJ databases">
        <authorList>
            <person name="Bekaert M."/>
        </authorList>
    </citation>
    <scope>NUCLEOTIDE SEQUENCE</scope>
</reference>
<sequence length="692" mass="78070">MEEEDDNVDKEEQIDDRFNLSRKIFVGNISYRVTQKRLTKFFSKFGTVDYCYMVKDHIHKRPKGIAFVTFSSTKDLTVALNATEEQLTLDGRLMRVLCAEESSRVKHKEGTVWDSPSLADNVEKLVISDDFADHNDKETSECLSECHINKLCDDTLILIMSMVPWRQRMCLERVCKRWLILAQRSWHKQGSIHFQSVFKRFEGLTDTKLCSVLVRCGVYLRTLDMSASPRLLTDMSMDVIAEHCPNLEVVDLSGMSITDISLRTLAQKCIKLKSICLQRCFHVSDKGLQWLFENCKQIENVNLQGNNNISGNCFQKIGDYCKVLNLSDCSKLTDTGVLKICRHCKQLRELSISNCQLLTDKSLEKISESLTNIATIYIEKTFANVSRDGLMKIAKLSKLARTPQSGKPKIFEISIPNCPNQNSSLKFKKNDAWKINTFPVVIICVFLFQRDVHMSQNLVVNDDLLSAIAIGCPFLETLDISCCHRDVTGVGVKALGFCSSLTTLDISYLYKVDDESIQVLSRNGRLRCLTARACSGLTDSAFEDLACLCPNLESLDVSGCLDITNHTVTSFLQSPGSDQEKTLLLCIGGTSVVEEDLDMHHPYITFCVHDLSQNYLRADTGIILPDPEPDTDSEDDANSETKPVCVSVVAAGAEMDNDMDNGWEESENNMYYNDDDLLYGDDPLEMERFEFS</sequence>
<keyword evidence="1" id="KW-0694">RNA-binding</keyword>
<evidence type="ECO:0000313" key="3">
    <source>
        <dbReference type="EMBL" id="CAG2228583.1"/>
    </source>
</evidence>
<dbReference type="InterPro" id="IPR006553">
    <property type="entry name" value="Leu-rich_rpt_Cys-con_subtyp"/>
</dbReference>
<keyword evidence="4" id="KW-1185">Reference proteome</keyword>
<dbReference type="Pfam" id="PF00076">
    <property type="entry name" value="RRM_1"/>
    <property type="match status" value="1"/>
</dbReference>
<dbReference type="InterPro" id="IPR001611">
    <property type="entry name" value="Leu-rich_rpt"/>
</dbReference>
<dbReference type="PROSITE" id="PS50102">
    <property type="entry name" value="RRM"/>
    <property type="match status" value="1"/>
</dbReference>
<dbReference type="SUPFAM" id="SSF52047">
    <property type="entry name" value="RNI-like"/>
    <property type="match status" value="1"/>
</dbReference>
<dbReference type="OrthoDB" id="6089600at2759"/>
<accession>A0A8S3TCL3</accession>
<dbReference type="Gene3D" id="3.30.70.330">
    <property type="match status" value="1"/>
</dbReference>
<evidence type="ECO:0000313" key="4">
    <source>
        <dbReference type="Proteomes" id="UP000683360"/>
    </source>
</evidence>
<dbReference type="SMART" id="SM00367">
    <property type="entry name" value="LRR_CC"/>
    <property type="match status" value="9"/>
</dbReference>
<dbReference type="InterPro" id="IPR057207">
    <property type="entry name" value="FBXL15_LRR"/>
</dbReference>
<gene>
    <name evidence="3" type="ORF">MEDL_41517</name>
</gene>
<dbReference type="PANTHER" id="PTHR13318:SF95">
    <property type="entry name" value="F-BOX PROTEIN YLR352W"/>
    <property type="match status" value="1"/>
</dbReference>
<name>A0A8S3TCL3_MYTED</name>
<dbReference type="AlphaFoldDB" id="A0A8S3TCL3"/>
<dbReference type="Proteomes" id="UP000683360">
    <property type="component" value="Unassembled WGS sequence"/>
</dbReference>
<dbReference type="Pfam" id="PF13516">
    <property type="entry name" value="LRR_6"/>
    <property type="match status" value="1"/>
</dbReference>